<reference evidence="2 3" key="1">
    <citation type="submission" date="2020-01" db="EMBL/GenBank/DDBJ databases">
        <authorList>
            <person name="Peng S.Y."/>
            <person name="Li J."/>
            <person name="Wang M."/>
            <person name="Wang L."/>
            <person name="Wang C.Q."/>
            <person name="Wang J.R."/>
        </authorList>
    </citation>
    <scope>NUCLEOTIDE SEQUENCE [LARGE SCALE GENOMIC DNA]</scope>
    <source>
        <strain evidence="2 3">XCT-34</strain>
    </source>
</reference>
<keyword evidence="3" id="KW-1185">Reference proteome</keyword>
<evidence type="ECO:0000313" key="3">
    <source>
        <dbReference type="Proteomes" id="UP000541347"/>
    </source>
</evidence>
<dbReference type="RefSeq" id="WP_161673739.1">
    <property type="nucleotide sequence ID" value="NZ_JAABLP010000001.1"/>
</dbReference>
<dbReference type="CDD" id="cd01038">
    <property type="entry name" value="Endonuclease_DUF559"/>
    <property type="match status" value="1"/>
</dbReference>
<dbReference type="InterPro" id="IPR047216">
    <property type="entry name" value="Endonuclease_DUF559_bact"/>
</dbReference>
<dbReference type="InterPro" id="IPR007569">
    <property type="entry name" value="DUF559"/>
</dbReference>
<dbReference type="Gene3D" id="3.40.960.10">
    <property type="entry name" value="VSR Endonuclease"/>
    <property type="match status" value="1"/>
</dbReference>
<dbReference type="PANTHER" id="PTHR38590:SF1">
    <property type="entry name" value="BLL0828 PROTEIN"/>
    <property type="match status" value="1"/>
</dbReference>
<organism evidence="2 3">
    <name type="scientific">Pannonibacter tanglangensis</name>
    <dbReference type="NCBI Taxonomy" id="2750084"/>
    <lineage>
        <taxon>Bacteria</taxon>
        <taxon>Pseudomonadati</taxon>
        <taxon>Pseudomonadota</taxon>
        <taxon>Alphaproteobacteria</taxon>
        <taxon>Hyphomicrobiales</taxon>
        <taxon>Stappiaceae</taxon>
        <taxon>Pannonibacter</taxon>
    </lineage>
</organism>
<dbReference type="EMBL" id="JAABLP010000001">
    <property type="protein sequence ID" value="NBN62630.1"/>
    <property type="molecule type" value="Genomic_DNA"/>
</dbReference>
<feature type="domain" description="DUF559" evidence="1">
    <location>
        <begin position="7"/>
        <end position="115"/>
    </location>
</feature>
<name>A0ABW9ZCS1_9HYPH</name>
<accession>A0ABW9ZCS1</accession>
<dbReference type="SUPFAM" id="SSF52980">
    <property type="entry name" value="Restriction endonuclease-like"/>
    <property type="match status" value="1"/>
</dbReference>
<protein>
    <submittedName>
        <fullName evidence="2">DUF559 domain-containing protein</fullName>
    </submittedName>
</protein>
<sequence>MSRITDQTRQRARDLRRDQTLQERALWPHLRGLKGHGLHVRRQAPIGPYIADFALLSHRLVIEIDGDSHGAPGPSRHDATRDQWLASQGFTVWRFSARDVEHNLEGVVETILLRLGLFGPETD</sequence>
<dbReference type="Pfam" id="PF04480">
    <property type="entry name" value="DUF559"/>
    <property type="match status" value="1"/>
</dbReference>
<dbReference type="InterPro" id="IPR011335">
    <property type="entry name" value="Restrct_endonuc-II-like"/>
</dbReference>
<dbReference type="Proteomes" id="UP000541347">
    <property type="component" value="Unassembled WGS sequence"/>
</dbReference>
<comment type="caution">
    <text evidence="2">The sequence shown here is derived from an EMBL/GenBank/DDBJ whole genome shotgun (WGS) entry which is preliminary data.</text>
</comment>
<evidence type="ECO:0000313" key="2">
    <source>
        <dbReference type="EMBL" id="NBN62630.1"/>
    </source>
</evidence>
<evidence type="ECO:0000259" key="1">
    <source>
        <dbReference type="Pfam" id="PF04480"/>
    </source>
</evidence>
<dbReference type="PANTHER" id="PTHR38590">
    <property type="entry name" value="BLL0828 PROTEIN"/>
    <property type="match status" value="1"/>
</dbReference>
<gene>
    <name evidence="2" type="ORF">GWI71_02955</name>
</gene>
<proteinExistence type="predicted"/>